<accession>A0A915YAS5</accession>
<keyword evidence="2" id="KW-1185">Reference proteome</keyword>
<proteinExistence type="predicted"/>
<evidence type="ECO:0000313" key="1">
    <source>
        <dbReference type="EMBL" id="BDS09541.1"/>
    </source>
</evidence>
<name>A0A915YAS5_9BACT</name>
<dbReference type="KEGG" id="aup:AsAng_0002420"/>
<dbReference type="EMBL" id="AP026867">
    <property type="protein sequence ID" value="BDS09541.1"/>
    <property type="molecule type" value="Genomic_DNA"/>
</dbReference>
<dbReference type="AlphaFoldDB" id="A0A915YAS5"/>
<gene>
    <name evidence="1" type="ORF">AsAng_0002420</name>
</gene>
<organism evidence="1 2">
    <name type="scientific">Aureispira anguillae</name>
    <dbReference type="NCBI Taxonomy" id="2864201"/>
    <lineage>
        <taxon>Bacteria</taxon>
        <taxon>Pseudomonadati</taxon>
        <taxon>Bacteroidota</taxon>
        <taxon>Saprospiria</taxon>
        <taxon>Saprospirales</taxon>
        <taxon>Saprospiraceae</taxon>
        <taxon>Aureispira</taxon>
    </lineage>
</organism>
<protein>
    <submittedName>
        <fullName evidence="1">Uncharacterized protein</fullName>
    </submittedName>
</protein>
<evidence type="ECO:0000313" key="2">
    <source>
        <dbReference type="Proteomes" id="UP001060919"/>
    </source>
</evidence>
<reference evidence="1" key="1">
    <citation type="submission" date="2022-09" db="EMBL/GenBank/DDBJ databases">
        <title>Aureispira anguillicida sp. nov., isolated from Leptocephalus of Japanese eel Anguilla japonica.</title>
        <authorList>
            <person name="Yuasa K."/>
            <person name="Mekata T."/>
            <person name="Ikunari K."/>
        </authorList>
    </citation>
    <scope>NUCLEOTIDE SEQUENCE</scope>
    <source>
        <strain evidence="1">EL160426</strain>
    </source>
</reference>
<sequence length="41" mass="4620">MEDIIQHIFCFNNLNCFVLGVPTIQRVAGMINNDMKGNPVL</sequence>
<dbReference type="Proteomes" id="UP001060919">
    <property type="component" value="Chromosome"/>
</dbReference>